<evidence type="ECO:0000313" key="1">
    <source>
        <dbReference type="EMBL" id="GIY19069.1"/>
    </source>
</evidence>
<sequence length="178" mass="20868">MEFDHIWVPRCISTIFVHRSIATIFLSASTDIDHIFEYINGYRPPYFVYIDGVRSYLGTSMYFDHLCVHRRIATTFLSASTDIDHIFEYINGYRPPYFVYIDGVRSYLGTSMYFAHLCVHRSIATTFLSASTDIDHIFEYINGYRPLYFVYIDGVRSYLGTSMYFDHLCVHRSIATTF</sequence>
<organism evidence="1 2">
    <name type="scientific">Caerostris extrusa</name>
    <name type="common">Bark spider</name>
    <name type="synonym">Caerostris bankana</name>
    <dbReference type="NCBI Taxonomy" id="172846"/>
    <lineage>
        <taxon>Eukaryota</taxon>
        <taxon>Metazoa</taxon>
        <taxon>Ecdysozoa</taxon>
        <taxon>Arthropoda</taxon>
        <taxon>Chelicerata</taxon>
        <taxon>Arachnida</taxon>
        <taxon>Araneae</taxon>
        <taxon>Araneomorphae</taxon>
        <taxon>Entelegynae</taxon>
        <taxon>Araneoidea</taxon>
        <taxon>Araneidae</taxon>
        <taxon>Caerostris</taxon>
    </lineage>
</organism>
<gene>
    <name evidence="1" type="ORF">CEXT_20931</name>
</gene>
<dbReference type="AlphaFoldDB" id="A0AAV4RB63"/>
<dbReference type="Proteomes" id="UP001054945">
    <property type="component" value="Unassembled WGS sequence"/>
</dbReference>
<dbReference type="EMBL" id="BPLR01007711">
    <property type="protein sequence ID" value="GIY19069.1"/>
    <property type="molecule type" value="Genomic_DNA"/>
</dbReference>
<evidence type="ECO:0000313" key="2">
    <source>
        <dbReference type="Proteomes" id="UP001054945"/>
    </source>
</evidence>
<reference evidence="1 2" key="1">
    <citation type="submission" date="2021-06" db="EMBL/GenBank/DDBJ databases">
        <title>Caerostris extrusa draft genome.</title>
        <authorList>
            <person name="Kono N."/>
            <person name="Arakawa K."/>
        </authorList>
    </citation>
    <scope>NUCLEOTIDE SEQUENCE [LARGE SCALE GENOMIC DNA]</scope>
</reference>
<name>A0AAV4RB63_CAEEX</name>
<accession>A0AAV4RB63</accession>
<protein>
    <submittedName>
        <fullName evidence="1">Uncharacterized protein</fullName>
    </submittedName>
</protein>
<comment type="caution">
    <text evidence="1">The sequence shown here is derived from an EMBL/GenBank/DDBJ whole genome shotgun (WGS) entry which is preliminary data.</text>
</comment>
<proteinExistence type="predicted"/>
<keyword evidence="2" id="KW-1185">Reference proteome</keyword>